<dbReference type="Gene3D" id="1.10.340.30">
    <property type="entry name" value="Hypothetical protein, domain 2"/>
    <property type="match status" value="1"/>
</dbReference>
<dbReference type="SUPFAM" id="SSF48150">
    <property type="entry name" value="DNA-glycosylase"/>
    <property type="match status" value="1"/>
</dbReference>
<dbReference type="PANTHER" id="PTHR30037">
    <property type="entry name" value="DNA-3-METHYLADENINE GLYCOSYLASE 1"/>
    <property type="match status" value="1"/>
</dbReference>
<keyword evidence="1" id="KW-0862">Zinc</keyword>
<dbReference type="PANTHER" id="PTHR30037:SF4">
    <property type="entry name" value="DNA-3-METHYLADENINE GLYCOSYLASE I"/>
    <property type="match status" value="1"/>
</dbReference>
<organism evidence="2 3">
    <name type="scientific">Erwinia typographi</name>
    <dbReference type="NCBI Taxonomy" id="371042"/>
    <lineage>
        <taxon>Bacteria</taxon>
        <taxon>Pseudomonadati</taxon>
        <taxon>Pseudomonadota</taxon>
        <taxon>Gammaproteobacteria</taxon>
        <taxon>Enterobacterales</taxon>
        <taxon>Erwiniaceae</taxon>
        <taxon>Erwinia</taxon>
    </lineage>
</organism>
<comment type="caution">
    <text evidence="2">The sequence shown here is derived from an EMBL/GenBank/DDBJ whole genome shotgun (WGS) entry which is preliminary data.</text>
</comment>
<keyword evidence="3" id="KW-1185">Reference proteome</keyword>
<name>A0A0A3YNV5_9GAMM</name>
<dbReference type="STRING" id="371042.NG99_22215"/>
<proteinExistence type="predicted"/>
<feature type="binding site" evidence="1">
    <location>
        <position position="198"/>
    </location>
    <ligand>
        <name>Zn(2+)</name>
        <dbReference type="ChEBI" id="CHEBI:29105"/>
    </ligand>
</feature>
<reference evidence="2 3" key="1">
    <citation type="submission" date="2014-10" db="EMBL/GenBank/DDBJ databases">
        <title>Genome sequence of Erwinia typographi M043b.</title>
        <authorList>
            <person name="Chan K.-G."/>
            <person name="Tan W.-S."/>
        </authorList>
    </citation>
    <scope>NUCLEOTIDE SEQUENCE [LARGE SCALE GENOMIC DNA]</scope>
    <source>
        <strain evidence="2 3">M043b</strain>
    </source>
</reference>
<dbReference type="Proteomes" id="UP000030351">
    <property type="component" value="Unassembled WGS sequence"/>
</dbReference>
<dbReference type="eggNOG" id="COG2818">
    <property type="taxonomic scope" value="Bacteria"/>
</dbReference>
<accession>A0A0A3YNV5</accession>
<dbReference type="OrthoDB" id="9807664at2"/>
<dbReference type="InterPro" id="IPR011257">
    <property type="entry name" value="DNA_glycosylase"/>
</dbReference>
<feature type="binding site" evidence="1">
    <location>
        <position position="34"/>
    </location>
    <ligand>
        <name>Zn(2+)</name>
        <dbReference type="ChEBI" id="CHEBI:29105"/>
    </ligand>
</feature>
<evidence type="ECO:0000313" key="3">
    <source>
        <dbReference type="Proteomes" id="UP000030351"/>
    </source>
</evidence>
<dbReference type="AlphaFoldDB" id="A0A0A3YNV5"/>
<dbReference type="RefSeq" id="WP_034897881.1">
    <property type="nucleotide sequence ID" value="NZ_JRUQ01000062.1"/>
</dbReference>
<feature type="binding site" evidence="1">
    <location>
        <position position="194"/>
    </location>
    <ligand>
        <name>Zn(2+)</name>
        <dbReference type="ChEBI" id="CHEBI:29105"/>
    </ligand>
</feature>
<keyword evidence="1" id="KW-0479">Metal-binding</keyword>
<evidence type="ECO:0000256" key="1">
    <source>
        <dbReference type="PIRSR" id="PIRSR605019-1"/>
    </source>
</evidence>
<dbReference type="InterPro" id="IPR005019">
    <property type="entry name" value="Adenine_glyco"/>
</dbReference>
<dbReference type="GO" id="GO:0006284">
    <property type="term" value="P:base-excision repair"/>
    <property type="evidence" value="ECO:0007669"/>
    <property type="project" value="InterPro"/>
</dbReference>
<gene>
    <name evidence="2" type="ORF">NG99_22215</name>
</gene>
<sequence>MDEHYLADLKQAGLILTEDGRVCCYWQASMPDYHDNEWGQPVVDDRRLFEKVCLEGFHSGMSWQLIYNKRDHFRRAFDDFDFHAVARFNDDDVARLMADKSIVRNRAKILSTINNAQRAIEMIEEAGSLAAWFWQFEPAPEQRPDTVDLAYWQSTKTSPESVRMSKALKKRGWTWVGPVTTYSLMQALGLINDHLAGCQCREKFEQAREQLNRPR</sequence>
<dbReference type="Pfam" id="PF03352">
    <property type="entry name" value="Adenine_glyco"/>
    <property type="match status" value="1"/>
</dbReference>
<protein>
    <submittedName>
        <fullName evidence="2">3-methyladenine DNA glycosylase</fullName>
    </submittedName>
</protein>
<dbReference type="GO" id="GO:0046872">
    <property type="term" value="F:metal ion binding"/>
    <property type="evidence" value="ECO:0007669"/>
    <property type="project" value="UniProtKB-KW"/>
</dbReference>
<dbReference type="EMBL" id="JRUQ01000062">
    <property type="protein sequence ID" value="KGT88472.1"/>
    <property type="molecule type" value="Genomic_DNA"/>
</dbReference>
<dbReference type="GO" id="GO:0008725">
    <property type="term" value="F:DNA-3-methyladenine glycosylase activity"/>
    <property type="evidence" value="ECO:0007669"/>
    <property type="project" value="InterPro"/>
</dbReference>
<dbReference type="InterPro" id="IPR052891">
    <property type="entry name" value="DNA-3mA_glycosylase"/>
</dbReference>
<evidence type="ECO:0000313" key="2">
    <source>
        <dbReference type="EMBL" id="KGT88472.1"/>
    </source>
</evidence>